<comment type="caution">
    <text evidence="1">The sequence shown here is derived from an EMBL/GenBank/DDBJ whole genome shotgun (WGS) entry which is preliminary data.</text>
</comment>
<organism evidence="1 2">
    <name type="scientific">Daphnia magna</name>
    <dbReference type="NCBI Taxonomy" id="35525"/>
    <lineage>
        <taxon>Eukaryota</taxon>
        <taxon>Metazoa</taxon>
        <taxon>Ecdysozoa</taxon>
        <taxon>Arthropoda</taxon>
        <taxon>Crustacea</taxon>
        <taxon>Branchiopoda</taxon>
        <taxon>Diplostraca</taxon>
        <taxon>Cladocera</taxon>
        <taxon>Anomopoda</taxon>
        <taxon>Daphniidae</taxon>
        <taxon>Daphnia</taxon>
    </lineage>
</organism>
<name>A0ABQ9ZLK9_9CRUS</name>
<proteinExistence type="predicted"/>
<evidence type="ECO:0000313" key="2">
    <source>
        <dbReference type="Proteomes" id="UP001234178"/>
    </source>
</evidence>
<reference evidence="1 2" key="1">
    <citation type="journal article" date="2023" name="Nucleic Acids Res.">
        <title>The hologenome of Daphnia magna reveals possible DNA methylation and microbiome-mediated evolution of the host genome.</title>
        <authorList>
            <person name="Chaturvedi A."/>
            <person name="Li X."/>
            <person name="Dhandapani V."/>
            <person name="Marshall H."/>
            <person name="Kissane S."/>
            <person name="Cuenca-Cambronero M."/>
            <person name="Asole G."/>
            <person name="Calvet F."/>
            <person name="Ruiz-Romero M."/>
            <person name="Marangio P."/>
            <person name="Guigo R."/>
            <person name="Rago D."/>
            <person name="Mirbahai L."/>
            <person name="Eastwood N."/>
            <person name="Colbourne J.K."/>
            <person name="Zhou J."/>
            <person name="Mallon E."/>
            <person name="Orsini L."/>
        </authorList>
    </citation>
    <scope>NUCLEOTIDE SEQUENCE [LARGE SCALE GENOMIC DNA]</scope>
    <source>
        <strain evidence="1">LRV0_1</strain>
    </source>
</reference>
<evidence type="ECO:0000313" key="1">
    <source>
        <dbReference type="EMBL" id="KAK4013541.1"/>
    </source>
</evidence>
<protein>
    <submittedName>
        <fullName evidence="1">Uncharacterized protein</fullName>
    </submittedName>
</protein>
<dbReference type="Proteomes" id="UP001234178">
    <property type="component" value="Unassembled WGS sequence"/>
</dbReference>
<keyword evidence="2" id="KW-1185">Reference proteome</keyword>
<dbReference type="EMBL" id="JAOYFB010000004">
    <property type="protein sequence ID" value="KAK4013541.1"/>
    <property type="molecule type" value="Genomic_DNA"/>
</dbReference>
<accession>A0ABQ9ZLK9</accession>
<sequence>MKWLWERAKGINAGMLEGSPYLRYLHQPPFLPFIRLPGLATLAAFDITDNHTVLSRGSIMNPRQYLLPTFRWHTKSIKLLPERDCSQVQQALLQHEVSVLGGSNLRHYLLDPSLFLTPFLYRVTRYGIYLLVQASFLVADGNVVLLQRQTPSLKPAA</sequence>
<gene>
    <name evidence="1" type="ORF">OUZ56_026095</name>
</gene>